<accession>A0A6J5RJG3</accession>
<organism evidence="1">
    <name type="scientific">uncultured Caudovirales phage</name>
    <dbReference type="NCBI Taxonomy" id="2100421"/>
    <lineage>
        <taxon>Viruses</taxon>
        <taxon>Duplodnaviria</taxon>
        <taxon>Heunggongvirae</taxon>
        <taxon>Uroviricota</taxon>
        <taxon>Caudoviricetes</taxon>
        <taxon>Peduoviridae</taxon>
        <taxon>Maltschvirus</taxon>
        <taxon>Maltschvirus maltsch</taxon>
    </lineage>
</organism>
<dbReference type="EMBL" id="LR797210">
    <property type="protein sequence ID" value="CAB4194327.1"/>
    <property type="molecule type" value="Genomic_DNA"/>
</dbReference>
<name>A0A6J5RJG3_9CAUD</name>
<protein>
    <submittedName>
        <fullName evidence="1">BRCT domain containing protein</fullName>
    </submittedName>
</protein>
<proteinExistence type="predicted"/>
<reference evidence="1" key="1">
    <citation type="submission" date="2020-05" db="EMBL/GenBank/DDBJ databases">
        <authorList>
            <person name="Chiriac C."/>
            <person name="Salcher M."/>
            <person name="Ghai R."/>
            <person name="Kavagutti S V."/>
        </authorList>
    </citation>
    <scope>NUCLEOTIDE SEQUENCE</scope>
</reference>
<evidence type="ECO:0000313" key="1">
    <source>
        <dbReference type="EMBL" id="CAB4194327.1"/>
    </source>
</evidence>
<sequence>MAHTLRHGMTRTELAAKIELFEAETKALRRISTNCTVCVHGQRQLHCDKWGTVPAQVWPIGCPEWIWDEIPF</sequence>
<gene>
    <name evidence="1" type="ORF">UFOVP1254_13</name>
</gene>